<protein>
    <submittedName>
        <fullName evidence="1">Uncharacterized protein</fullName>
    </submittedName>
</protein>
<dbReference type="Proteomes" id="UP001500279">
    <property type="component" value="Unassembled WGS sequence"/>
</dbReference>
<sequence length="80" mass="8763">MDITLTPAVQTSASTLPAASIYQLRFQSLFNQGRAMAFPCDAAGHVDLDALSEVARENYFYARAVIGREYAVPAIVPLYH</sequence>
<reference evidence="2" key="1">
    <citation type="journal article" date="2019" name="Int. J. Syst. Evol. Microbiol.">
        <title>The Global Catalogue of Microorganisms (GCM) 10K type strain sequencing project: providing services to taxonomists for standard genome sequencing and annotation.</title>
        <authorList>
            <consortium name="The Broad Institute Genomics Platform"/>
            <consortium name="The Broad Institute Genome Sequencing Center for Infectious Disease"/>
            <person name="Wu L."/>
            <person name="Ma J."/>
        </authorList>
    </citation>
    <scope>NUCLEOTIDE SEQUENCE [LARGE SCALE GENOMIC DNA]</scope>
    <source>
        <strain evidence="2">JCM 15503</strain>
    </source>
</reference>
<evidence type="ECO:0000313" key="2">
    <source>
        <dbReference type="Proteomes" id="UP001500279"/>
    </source>
</evidence>
<name>A0ABP3UPQ4_9BURK</name>
<dbReference type="EMBL" id="BAAAEW010000002">
    <property type="protein sequence ID" value="GAA0740154.1"/>
    <property type="molecule type" value="Genomic_DNA"/>
</dbReference>
<accession>A0ABP3UPQ4</accession>
<proteinExistence type="predicted"/>
<comment type="caution">
    <text evidence="1">The sequence shown here is derived from an EMBL/GenBank/DDBJ whole genome shotgun (WGS) entry which is preliminary data.</text>
</comment>
<evidence type="ECO:0000313" key="1">
    <source>
        <dbReference type="EMBL" id="GAA0740154.1"/>
    </source>
</evidence>
<gene>
    <name evidence="1" type="ORF">GCM10009107_01500</name>
</gene>
<organism evidence="1 2">
    <name type="scientific">Ideonella azotifigens</name>
    <dbReference type="NCBI Taxonomy" id="513160"/>
    <lineage>
        <taxon>Bacteria</taxon>
        <taxon>Pseudomonadati</taxon>
        <taxon>Pseudomonadota</taxon>
        <taxon>Betaproteobacteria</taxon>
        <taxon>Burkholderiales</taxon>
        <taxon>Sphaerotilaceae</taxon>
        <taxon>Ideonella</taxon>
    </lineage>
</organism>
<dbReference type="RefSeq" id="WP_141290545.1">
    <property type="nucleotide sequence ID" value="NZ_BAAAEW010000002.1"/>
</dbReference>
<keyword evidence="2" id="KW-1185">Reference proteome</keyword>